<comment type="function">
    <text evidence="13">Couples transcription and DNA repair by recognizing RNA polymerase (RNAP) stalled at DNA lesions. Mediates ATP-dependent release of RNAP and its truncated transcript from the DNA, and recruitment of nucleotide excision repair machinery to the damaged site.</text>
</comment>
<keyword evidence="6" id="KW-0347">Helicase</keyword>
<dbReference type="Pfam" id="PF02559">
    <property type="entry name" value="CarD_TRCF_RID"/>
    <property type="match status" value="1"/>
</dbReference>
<evidence type="ECO:0000256" key="13">
    <source>
        <dbReference type="HAMAP-Rule" id="MF_00969"/>
    </source>
</evidence>
<evidence type="ECO:0000313" key="16">
    <source>
        <dbReference type="EMBL" id="KRK70006.1"/>
    </source>
</evidence>
<evidence type="ECO:0000256" key="12">
    <source>
        <dbReference type="ARBA" id="ARBA00070128"/>
    </source>
</evidence>
<dbReference type="Gene3D" id="3.40.50.300">
    <property type="entry name" value="P-loop containing nucleotide triphosphate hydrolases"/>
    <property type="match status" value="2"/>
</dbReference>
<feature type="domain" description="Helicase C-terminal" evidence="15">
    <location>
        <begin position="815"/>
        <end position="969"/>
    </location>
</feature>
<keyword evidence="4 13" id="KW-0227">DNA damage</keyword>
<evidence type="ECO:0000256" key="7">
    <source>
        <dbReference type="ARBA" id="ARBA00022840"/>
    </source>
</evidence>
<dbReference type="InterPro" id="IPR048635">
    <property type="entry name" value="MFD_D3"/>
</dbReference>
<gene>
    <name evidence="13" type="primary">mfd</name>
    <name evidence="16" type="ORF">FD02_GL000699</name>
</gene>
<evidence type="ECO:0000259" key="14">
    <source>
        <dbReference type="PROSITE" id="PS51192"/>
    </source>
</evidence>
<organism evidence="16 17">
    <name type="scientific">Lacticaseibacillus nasuensis JCM 17158</name>
    <dbReference type="NCBI Taxonomy" id="1291734"/>
    <lineage>
        <taxon>Bacteria</taxon>
        <taxon>Bacillati</taxon>
        <taxon>Bacillota</taxon>
        <taxon>Bacilli</taxon>
        <taxon>Lactobacillales</taxon>
        <taxon>Lactobacillaceae</taxon>
        <taxon>Lacticaseibacillus</taxon>
    </lineage>
</organism>
<dbReference type="InterPro" id="IPR001650">
    <property type="entry name" value="Helicase_C-like"/>
</dbReference>
<dbReference type="PROSITE" id="PS51194">
    <property type="entry name" value="HELICASE_CTER"/>
    <property type="match status" value="1"/>
</dbReference>
<feature type="domain" description="Helicase ATP-binding" evidence="14">
    <location>
        <begin position="633"/>
        <end position="794"/>
    </location>
</feature>
<evidence type="ECO:0000256" key="3">
    <source>
        <dbReference type="ARBA" id="ARBA00022741"/>
    </source>
</evidence>
<dbReference type="Gene3D" id="3.30.2060.10">
    <property type="entry name" value="Penicillin-binding protein 1b domain"/>
    <property type="match status" value="1"/>
</dbReference>
<evidence type="ECO:0000313" key="17">
    <source>
        <dbReference type="Proteomes" id="UP000051804"/>
    </source>
</evidence>
<dbReference type="GO" id="GO:0016787">
    <property type="term" value="F:hydrolase activity"/>
    <property type="evidence" value="ECO:0007669"/>
    <property type="project" value="UniProtKB-KW"/>
</dbReference>
<dbReference type="GO" id="GO:0006355">
    <property type="term" value="P:regulation of DNA-templated transcription"/>
    <property type="evidence" value="ECO:0007669"/>
    <property type="project" value="UniProtKB-UniRule"/>
</dbReference>
<dbReference type="InterPro" id="IPR011545">
    <property type="entry name" value="DEAD/DEAH_box_helicase_dom"/>
</dbReference>
<dbReference type="GO" id="GO:0000716">
    <property type="term" value="P:transcription-coupled nucleotide-excision repair, DNA damage recognition"/>
    <property type="evidence" value="ECO:0007669"/>
    <property type="project" value="UniProtKB-UniRule"/>
</dbReference>
<evidence type="ECO:0000259" key="15">
    <source>
        <dbReference type="PROSITE" id="PS51194"/>
    </source>
</evidence>
<keyword evidence="8 13" id="KW-0238">DNA-binding</keyword>
<keyword evidence="9 13" id="KW-0234">DNA repair</keyword>
<dbReference type="PATRIC" id="fig|1291734.4.peg.727"/>
<dbReference type="SMART" id="SM00487">
    <property type="entry name" value="DEXDc"/>
    <property type="match status" value="1"/>
</dbReference>
<comment type="subcellular location">
    <subcellularLocation>
        <location evidence="1 13">Cytoplasm</location>
    </subcellularLocation>
</comment>
<keyword evidence="2 13" id="KW-0963">Cytoplasm</keyword>
<accession>A0A0R1JFK2</accession>
<dbReference type="PANTHER" id="PTHR47964:SF1">
    <property type="entry name" value="ATP-DEPENDENT DNA HELICASE HOMOLOG RECG, CHLOROPLASTIC"/>
    <property type="match status" value="1"/>
</dbReference>
<dbReference type="InterPro" id="IPR036101">
    <property type="entry name" value="CarD-like/TRCF_RID_sf"/>
</dbReference>
<evidence type="ECO:0000256" key="2">
    <source>
        <dbReference type="ARBA" id="ARBA00022490"/>
    </source>
</evidence>
<dbReference type="Pfam" id="PF00270">
    <property type="entry name" value="DEAD"/>
    <property type="match status" value="1"/>
</dbReference>
<dbReference type="EMBL" id="AZDJ01000035">
    <property type="protein sequence ID" value="KRK70006.1"/>
    <property type="molecule type" value="Genomic_DNA"/>
</dbReference>
<dbReference type="GO" id="GO:0003684">
    <property type="term" value="F:damaged DNA binding"/>
    <property type="evidence" value="ECO:0007669"/>
    <property type="project" value="InterPro"/>
</dbReference>
<sequence>MDLIGWLGQVPALQTLWPQLGAGRHMVTGLSGSAKTLMLASALEASDRQLIVVENNRFHASELATDLTSLLGADLVWPFPVEDVLAAEVAVSSPDSRNERINALDWLQTGHPGILVTSLAGLKRLLPPPDAWQQATLTLSMNSDIDPQRLATQLVAMGYSRDTLVGTPGQFAIRGGIIDIYPLNQDNPVRIELFDTEVDSLRSFDMGTQRSIANLESVVIPPATDLIADHARLVATGERLAHAATAAKAKAKTKEAKQGITNGALAAAALLQSGERPEQLGAYADVLYPEGTRLVDYVQPAALFVFDEYARILDSDVTLLQDTLDWATGLQTSGMRVSEWPNPAIQDLVHHSKHPQLYLNLFQKGMGNLRLDSLTNVASRDVQQFFSQMPLLKTETDRWRKQHQTVVFLVQTKARAEKLSETLRDFEIDSVISEPEEILPNAVQVVVGTLQNGFELPDSKLVVVTEHELYNQQPKRHARHQTLANAERLRSYTELTPGDYVVHVNHGIGQYVGMQTLEVDGVHQDYITILYQKGDKLFIPVSQLHLVQKYVASEGKKPKINKLGGAEWQKTKRRVAAKIEDIADDLIKLYAAREAEPGFAFAPDDDLQRAFEAEFPYPETPDQLRSVKEIKRDMEKPRPMDRLLVGDVGFGKTEVALRAAFKAVENNKQVAILVPTTILAQQHFDTMSDRFADFPVSIGMLSRFRTKAQIKETIAGLKNGSVDIVVGTHRLLSKDIQFKQLGLLVIDEEQRFGVKHKERIKALRQNVDVLTLTATPIPRTLNMSMLGVRDLSVIETPPTNRYPIQTFVMEQNAGVLREAIERELERGGQVFYLHNRVADIERTVDQLQQLVPSATIAYAHGQMTETQLENVIYDFIHGAYDVLVTTTIIETGVDMPNVNTLIIEDADHYGLSQLYQLRGRIGRSSRVAFAYFMYQPNRVLTSEAEKRLQAIKDFTELGSGFKIAMRDLAIRGAGNLLGSQQHGFIDSVGYDLYTQMLGDAVAEKRGKTKAAPTTDTEVELDIEAYLPDSYVSDSRQKIELYKRMREITNQAQEDELVADLIDRFGDYPPAVANLLAVTHLKRFADRGQVVKIRRDQQQLFIDLTPAASAKLQGTPVFEVLQHTTLKARVGMPEQTMRITLTVPAAMTTADWLHELSEVLEALATVVAP</sequence>
<dbReference type="OrthoDB" id="9804325at2"/>
<dbReference type="Pfam" id="PF21132">
    <property type="entry name" value="MFD_D3"/>
    <property type="match status" value="1"/>
</dbReference>
<proteinExistence type="inferred from homology"/>
<dbReference type="InterPro" id="IPR004576">
    <property type="entry name" value="Mfd"/>
</dbReference>
<dbReference type="SMART" id="SM01058">
    <property type="entry name" value="CarD_TRCF"/>
    <property type="match status" value="1"/>
</dbReference>
<evidence type="ECO:0000256" key="10">
    <source>
        <dbReference type="ARBA" id="ARBA00061104"/>
    </source>
</evidence>
<dbReference type="NCBIfam" id="TIGR00580">
    <property type="entry name" value="mfd"/>
    <property type="match status" value="1"/>
</dbReference>
<comment type="caution">
    <text evidence="16">The sequence shown here is derived from an EMBL/GenBank/DDBJ whole genome shotgun (WGS) entry which is preliminary data.</text>
</comment>
<dbReference type="Gene3D" id="3.90.1150.50">
    <property type="entry name" value="Transcription-repair-coupling factor, D7 domain"/>
    <property type="match status" value="1"/>
</dbReference>
<keyword evidence="5 13" id="KW-0378">Hydrolase</keyword>
<dbReference type="Gene3D" id="2.40.10.170">
    <property type="match status" value="1"/>
</dbReference>
<evidence type="ECO:0000256" key="5">
    <source>
        <dbReference type="ARBA" id="ARBA00022801"/>
    </source>
</evidence>
<dbReference type="InterPro" id="IPR027417">
    <property type="entry name" value="P-loop_NTPase"/>
</dbReference>
<dbReference type="InterPro" id="IPR005118">
    <property type="entry name" value="TRCF_C"/>
</dbReference>
<dbReference type="GO" id="GO:0005524">
    <property type="term" value="F:ATP binding"/>
    <property type="evidence" value="ECO:0007669"/>
    <property type="project" value="UniProtKB-UniRule"/>
</dbReference>
<dbReference type="SMART" id="SM00490">
    <property type="entry name" value="HELICc"/>
    <property type="match status" value="1"/>
</dbReference>
<dbReference type="Gene3D" id="3.40.50.11140">
    <property type="match status" value="1"/>
</dbReference>
<evidence type="ECO:0000256" key="1">
    <source>
        <dbReference type="ARBA" id="ARBA00004496"/>
    </source>
</evidence>
<dbReference type="Pfam" id="PF17757">
    <property type="entry name" value="UvrB_inter"/>
    <property type="match status" value="1"/>
</dbReference>
<dbReference type="Pfam" id="PF00271">
    <property type="entry name" value="Helicase_C"/>
    <property type="match status" value="1"/>
</dbReference>
<keyword evidence="7 13" id="KW-0067">ATP-binding</keyword>
<evidence type="ECO:0000256" key="4">
    <source>
        <dbReference type="ARBA" id="ARBA00022763"/>
    </source>
</evidence>
<reference evidence="16 17" key="1">
    <citation type="journal article" date="2015" name="Genome Announc.">
        <title>Expanding the biotechnology potential of lactobacilli through comparative genomics of 213 strains and associated genera.</title>
        <authorList>
            <person name="Sun Z."/>
            <person name="Harris H.M."/>
            <person name="McCann A."/>
            <person name="Guo C."/>
            <person name="Argimon S."/>
            <person name="Zhang W."/>
            <person name="Yang X."/>
            <person name="Jeffery I.B."/>
            <person name="Cooney J.C."/>
            <person name="Kagawa T.F."/>
            <person name="Liu W."/>
            <person name="Song Y."/>
            <person name="Salvetti E."/>
            <person name="Wrobel A."/>
            <person name="Rasinkangas P."/>
            <person name="Parkhill J."/>
            <person name="Rea M.C."/>
            <person name="O'Sullivan O."/>
            <person name="Ritari J."/>
            <person name="Douillard F.P."/>
            <person name="Paul Ross R."/>
            <person name="Yang R."/>
            <person name="Briner A.E."/>
            <person name="Felis G.E."/>
            <person name="de Vos W.M."/>
            <person name="Barrangou R."/>
            <person name="Klaenhammer T.R."/>
            <person name="Caufield P.W."/>
            <person name="Cui Y."/>
            <person name="Zhang H."/>
            <person name="O'Toole P.W."/>
        </authorList>
    </citation>
    <scope>NUCLEOTIDE SEQUENCE [LARGE SCALE GENOMIC DNA]</scope>
    <source>
        <strain evidence="16 17">JCM 17158</strain>
    </source>
</reference>
<dbReference type="SUPFAM" id="SSF141259">
    <property type="entry name" value="CarD-like"/>
    <property type="match status" value="1"/>
</dbReference>
<dbReference type="STRING" id="1291734.FD02_GL000699"/>
<dbReference type="InterPro" id="IPR047112">
    <property type="entry name" value="RecG/Mfd"/>
</dbReference>
<dbReference type="InterPro" id="IPR003711">
    <property type="entry name" value="CarD-like/TRCF_RID"/>
</dbReference>
<protein>
    <recommendedName>
        <fullName evidence="12 13">Transcription-repair-coupling factor</fullName>
        <shortName evidence="13">TRCF</shortName>
        <ecNumber evidence="13">3.6.4.-</ecNumber>
    </recommendedName>
</protein>
<dbReference type="InterPro" id="IPR037235">
    <property type="entry name" value="TRCF-like_C_D7"/>
</dbReference>
<dbReference type="SUPFAM" id="SSF143517">
    <property type="entry name" value="TRCF domain-like"/>
    <property type="match status" value="1"/>
</dbReference>
<dbReference type="EC" id="3.6.4.-" evidence="13"/>
<keyword evidence="17" id="KW-1185">Reference proteome</keyword>
<evidence type="ECO:0000256" key="8">
    <source>
        <dbReference type="ARBA" id="ARBA00023125"/>
    </source>
</evidence>
<dbReference type="InterPro" id="IPR041471">
    <property type="entry name" value="UvrB_inter"/>
</dbReference>
<dbReference type="FunFam" id="3.40.50.300:FF:000546">
    <property type="entry name" value="Transcription-repair-coupling factor"/>
    <property type="match status" value="1"/>
</dbReference>
<dbReference type="PROSITE" id="PS51192">
    <property type="entry name" value="HELICASE_ATP_BIND_1"/>
    <property type="match status" value="1"/>
</dbReference>
<dbReference type="Gene3D" id="3.40.50.11180">
    <property type="match status" value="1"/>
</dbReference>
<comment type="similarity">
    <text evidence="11 13">In the C-terminal section; belongs to the helicase family. RecG subfamily.</text>
</comment>
<dbReference type="RefSeq" id="WP_056952335.1">
    <property type="nucleotide sequence ID" value="NZ_AZDJ01000035.1"/>
</dbReference>
<dbReference type="AlphaFoldDB" id="A0A0R1JFK2"/>
<dbReference type="InterPro" id="IPR014001">
    <property type="entry name" value="Helicase_ATP-bd"/>
</dbReference>
<evidence type="ECO:0000256" key="11">
    <source>
        <dbReference type="ARBA" id="ARBA00061399"/>
    </source>
</evidence>
<dbReference type="SMART" id="SM00982">
    <property type="entry name" value="TRCF"/>
    <property type="match status" value="1"/>
</dbReference>
<keyword evidence="3 13" id="KW-0547">Nucleotide-binding</keyword>
<dbReference type="SUPFAM" id="SSF52540">
    <property type="entry name" value="P-loop containing nucleoside triphosphate hydrolases"/>
    <property type="match status" value="4"/>
</dbReference>
<dbReference type="Proteomes" id="UP000051804">
    <property type="component" value="Unassembled WGS sequence"/>
</dbReference>
<name>A0A0R1JFK2_9LACO</name>
<evidence type="ECO:0000256" key="6">
    <source>
        <dbReference type="ARBA" id="ARBA00022806"/>
    </source>
</evidence>
<evidence type="ECO:0000256" key="9">
    <source>
        <dbReference type="ARBA" id="ARBA00023204"/>
    </source>
</evidence>
<dbReference type="GO" id="GO:0003678">
    <property type="term" value="F:DNA helicase activity"/>
    <property type="evidence" value="ECO:0007669"/>
    <property type="project" value="TreeGrafter"/>
</dbReference>
<dbReference type="CDD" id="cd17991">
    <property type="entry name" value="DEXHc_TRCF"/>
    <property type="match status" value="1"/>
</dbReference>
<dbReference type="PANTHER" id="PTHR47964">
    <property type="entry name" value="ATP-DEPENDENT DNA HELICASE HOMOLOG RECG, CHLOROPLASTIC"/>
    <property type="match status" value="1"/>
</dbReference>
<dbReference type="Pfam" id="PF03461">
    <property type="entry name" value="TRCF"/>
    <property type="match status" value="1"/>
</dbReference>
<comment type="similarity">
    <text evidence="10 13">In the N-terminal section; belongs to the UvrB family.</text>
</comment>
<dbReference type="GO" id="GO:0005737">
    <property type="term" value="C:cytoplasm"/>
    <property type="evidence" value="ECO:0007669"/>
    <property type="project" value="UniProtKB-SubCell"/>
</dbReference>
<dbReference type="HAMAP" id="MF_00969">
    <property type="entry name" value="TRCF"/>
    <property type="match status" value="1"/>
</dbReference>